<reference evidence="1 2" key="1">
    <citation type="submission" date="2024-07" db="EMBL/GenBank/DDBJ databases">
        <title>Section-level genome sequencing and comparative genomics of Aspergillus sections Usti and Cavernicolus.</title>
        <authorList>
            <consortium name="Lawrence Berkeley National Laboratory"/>
            <person name="Nybo J.L."/>
            <person name="Vesth T.C."/>
            <person name="Theobald S."/>
            <person name="Frisvad J.C."/>
            <person name="Larsen T.O."/>
            <person name="Kjaerboelling I."/>
            <person name="Rothschild-Mancinelli K."/>
            <person name="Lyhne E.K."/>
            <person name="Kogle M.E."/>
            <person name="Barry K."/>
            <person name="Clum A."/>
            <person name="Na H."/>
            <person name="Ledsgaard L."/>
            <person name="Lin J."/>
            <person name="Lipzen A."/>
            <person name="Kuo A."/>
            <person name="Riley R."/>
            <person name="Mondo S."/>
            <person name="Labutti K."/>
            <person name="Haridas S."/>
            <person name="Pangalinan J."/>
            <person name="Salamov A.A."/>
            <person name="Simmons B.A."/>
            <person name="Magnuson J.K."/>
            <person name="Chen J."/>
            <person name="Drula E."/>
            <person name="Henrissat B."/>
            <person name="Wiebenga A."/>
            <person name="Lubbers R.J."/>
            <person name="Gomes A.C."/>
            <person name="Makela M.R."/>
            <person name="Stajich J."/>
            <person name="Grigoriev I.V."/>
            <person name="Mortensen U.H."/>
            <person name="De Vries R.P."/>
            <person name="Baker S.E."/>
            <person name="Andersen M.R."/>
        </authorList>
    </citation>
    <scope>NUCLEOTIDE SEQUENCE [LARGE SCALE GENOMIC DNA]</scope>
    <source>
        <strain evidence="1 2">CBS 588.65</strain>
    </source>
</reference>
<accession>A0ABR4GZ84</accession>
<comment type="caution">
    <text evidence="1">The sequence shown here is derived from an EMBL/GenBank/DDBJ whole genome shotgun (WGS) entry which is preliminary data.</text>
</comment>
<evidence type="ECO:0000313" key="1">
    <source>
        <dbReference type="EMBL" id="KAL2807898.1"/>
    </source>
</evidence>
<gene>
    <name evidence="1" type="ORF">BJX63DRAFT_410923</name>
</gene>
<proteinExistence type="predicted"/>
<evidence type="ECO:0000313" key="2">
    <source>
        <dbReference type="Proteomes" id="UP001610334"/>
    </source>
</evidence>
<sequence>MEAADLKLTVPDVHLLTEPYDQVEAPPIIGCIAIAVPTLSLPIPASNIPQITVRLVRCVRLNKFDSTTKRQKEAKRYTNRFWKQTSPVRQTSPNPPRISPVQRQILVRYDICHTPDEIDRNADEELVWLKYNLHFPVPSDLQGTLNTIGGGIYYAIEATISTGPQPSDQRRLQVSQPFKIHHCTQPKTISHLRRYPGDLVTTELHITPSSVRKGISYSLEWLAFSTVTQGARPSEVKYVVAKELHWSIDESVKCLVLGRGNTTYSQQYTRRLSEGRLKGRWAASGGSHKGSDAICIPLKINVPPDTTNLSSYRDHHSTDALENCTELLAVTVDHRLHLEVITGEDTFHREAGDLLDRRYPVKSYKATFPLLVRKLVSEDLPSPAGVGVSPPRYEEPYVMPPVYGT</sequence>
<name>A0ABR4GZ84_9EURO</name>
<keyword evidence="2" id="KW-1185">Reference proteome</keyword>
<organism evidence="1 2">
    <name type="scientific">Aspergillus granulosus</name>
    <dbReference type="NCBI Taxonomy" id="176169"/>
    <lineage>
        <taxon>Eukaryota</taxon>
        <taxon>Fungi</taxon>
        <taxon>Dikarya</taxon>
        <taxon>Ascomycota</taxon>
        <taxon>Pezizomycotina</taxon>
        <taxon>Eurotiomycetes</taxon>
        <taxon>Eurotiomycetidae</taxon>
        <taxon>Eurotiales</taxon>
        <taxon>Aspergillaceae</taxon>
        <taxon>Aspergillus</taxon>
        <taxon>Aspergillus subgen. Nidulantes</taxon>
    </lineage>
</organism>
<protein>
    <submittedName>
        <fullName evidence="1">Uncharacterized protein</fullName>
    </submittedName>
</protein>
<dbReference type="EMBL" id="JBFXLT010000127">
    <property type="protein sequence ID" value="KAL2807898.1"/>
    <property type="molecule type" value="Genomic_DNA"/>
</dbReference>
<dbReference type="Proteomes" id="UP001610334">
    <property type="component" value="Unassembled WGS sequence"/>
</dbReference>